<evidence type="ECO:0000313" key="3">
    <source>
        <dbReference type="Proteomes" id="UP000196649"/>
    </source>
</evidence>
<keyword evidence="1" id="KW-0472">Membrane</keyword>
<sequence length="114" mass="13180">MKKKYLIGLVIIAVVGIWIIKSPHELTTAQVLERFSWVVKQNGNKQGVAKFTKSKMKLRNGLHQQIYKYKVNDDDVLTIKNGQYRGSYDMRMEATDYKLVPQKHGISLSLIRND</sequence>
<evidence type="ECO:0000256" key="1">
    <source>
        <dbReference type="SAM" id="Phobius"/>
    </source>
</evidence>
<name>A0A210PD80_9LACO</name>
<protein>
    <submittedName>
        <fullName evidence="2">Uncharacterized protein</fullName>
    </submittedName>
</protein>
<reference evidence="2 3" key="1">
    <citation type="submission" date="2017-03" db="EMBL/GenBank/DDBJ databases">
        <title>Genome sequence of Lactobacillus kimchii KACC 12383.</title>
        <authorList>
            <person name="Chun J."/>
        </authorList>
    </citation>
    <scope>NUCLEOTIDE SEQUENCE [LARGE SCALE GENOMIC DNA]</scope>
    <source>
        <strain evidence="2 3">KACC 12383</strain>
    </source>
</reference>
<comment type="caution">
    <text evidence="2">The sequence shown here is derived from an EMBL/GenBank/DDBJ whole genome shotgun (WGS) entry which is preliminary data.</text>
</comment>
<keyword evidence="1" id="KW-0812">Transmembrane</keyword>
<feature type="transmembrane region" description="Helical" evidence="1">
    <location>
        <begin position="5"/>
        <end position="20"/>
    </location>
</feature>
<dbReference type="AlphaFoldDB" id="A0A210PD80"/>
<gene>
    <name evidence="2" type="ORF">LKACC12383_00362</name>
</gene>
<keyword evidence="1" id="KW-1133">Transmembrane helix</keyword>
<evidence type="ECO:0000313" key="2">
    <source>
        <dbReference type="EMBL" id="OWF34449.1"/>
    </source>
</evidence>
<proteinExistence type="predicted"/>
<organism evidence="2 3">
    <name type="scientific">Companilactobacillus kimchii</name>
    <dbReference type="NCBI Taxonomy" id="2801452"/>
    <lineage>
        <taxon>Bacteria</taxon>
        <taxon>Bacillati</taxon>
        <taxon>Bacillota</taxon>
        <taxon>Bacilli</taxon>
        <taxon>Lactobacillales</taxon>
        <taxon>Lactobacillaceae</taxon>
        <taxon>Companilactobacillus</taxon>
    </lineage>
</organism>
<dbReference type="RefSeq" id="WP_054643675.1">
    <property type="nucleotide sequence ID" value="NZ_LNUB01000004.1"/>
</dbReference>
<accession>A0A210PD80</accession>
<dbReference type="EMBL" id="MXAL01000001">
    <property type="protein sequence ID" value="OWF34449.1"/>
    <property type="molecule type" value="Genomic_DNA"/>
</dbReference>
<dbReference type="Proteomes" id="UP000196649">
    <property type="component" value="Unassembled WGS sequence"/>
</dbReference>